<comment type="caution">
    <text evidence="4">The sequence shown here is derived from an EMBL/GenBank/DDBJ whole genome shotgun (WGS) entry which is preliminary data.</text>
</comment>
<proteinExistence type="predicted"/>
<dbReference type="InterPro" id="IPR006860">
    <property type="entry name" value="FecR"/>
</dbReference>
<dbReference type="AlphaFoldDB" id="A0A926S751"/>
<organism evidence="4 5">
    <name type="scientific">Mucilaginibacter glaciei</name>
    <dbReference type="NCBI Taxonomy" id="2772109"/>
    <lineage>
        <taxon>Bacteria</taxon>
        <taxon>Pseudomonadati</taxon>
        <taxon>Bacteroidota</taxon>
        <taxon>Sphingobacteriia</taxon>
        <taxon>Sphingobacteriales</taxon>
        <taxon>Sphingobacteriaceae</taxon>
        <taxon>Mucilaginibacter</taxon>
    </lineage>
</organism>
<dbReference type="GO" id="GO:0016989">
    <property type="term" value="F:sigma factor antagonist activity"/>
    <property type="evidence" value="ECO:0007669"/>
    <property type="project" value="TreeGrafter"/>
</dbReference>
<dbReference type="FunFam" id="2.60.120.1440:FF:000001">
    <property type="entry name" value="Putative anti-sigma factor"/>
    <property type="match status" value="1"/>
</dbReference>
<dbReference type="RefSeq" id="WP_191164112.1">
    <property type="nucleotide sequence ID" value="NZ_JACWMX010000006.1"/>
</dbReference>
<dbReference type="Pfam" id="PF16344">
    <property type="entry name" value="FecR_C"/>
    <property type="match status" value="1"/>
</dbReference>
<name>A0A926S751_9SPHI</name>
<protein>
    <submittedName>
        <fullName evidence="4">FecR domain-containing protein</fullName>
    </submittedName>
</protein>
<accession>A0A926S751</accession>
<feature type="domain" description="Protein FecR C-terminal" evidence="3">
    <location>
        <begin position="291"/>
        <end position="359"/>
    </location>
</feature>
<keyword evidence="1" id="KW-0812">Transmembrane</keyword>
<dbReference type="Gene3D" id="3.55.50.30">
    <property type="match status" value="1"/>
</dbReference>
<dbReference type="Pfam" id="PF04773">
    <property type="entry name" value="FecR"/>
    <property type="match status" value="1"/>
</dbReference>
<dbReference type="Proteomes" id="UP000619078">
    <property type="component" value="Unassembled WGS sequence"/>
</dbReference>
<feature type="domain" description="FecR protein" evidence="2">
    <location>
        <begin position="134"/>
        <end position="226"/>
    </location>
</feature>
<sequence>MAKSRFIELMSKCLDKSASAEELKELEGFLDAHPHLKKVHHVAFALKTGLAPADANLQDEDINSKLDALWVNIKNIENAPQPNEIKIVPIRKYLKRIAGAAAILVIGLVGITLYTRTATEDKIPLAAVDQKIDVPYGQTFKLTLSDGTKVRLNAGSHFGYPATFTGTRRDVTLDGEGFFEVTKDDKKPFLVHTAGLTVKVLGTVFNVRAYKQDKKTETTLFKGKVQIELKGDADRKIVLAPREKLTVLNDAAPANHTVNAPKEVAKLKYELSVLPVVDNDEYQENAWLDNKLVFANTEFEDVAASMERKYKVHIVFKDNALKKEQLSGVLKDENLESALLILKQITSFQSRGAGDTVYISRLNK</sequence>
<keyword evidence="5" id="KW-1185">Reference proteome</keyword>
<dbReference type="PANTHER" id="PTHR30273">
    <property type="entry name" value="PERIPLASMIC SIGNAL SENSOR AND SIGMA FACTOR ACTIVATOR FECR-RELATED"/>
    <property type="match status" value="1"/>
</dbReference>
<keyword evidence="1" id="KW-0472">Membrane</keyword>
<evidence type="ECO:0000313" key="4">
    <source>
        <dbReference type="EMBL" id="MBD1394361.1"/>
    </source>
</evidence>
<dbReference type="Gene3D" id="2.60.120.1440">
    <property type="match status" value="1"/>
</dbReference>
<evidence type="ECO:0000259" key="3">
    <source>
        <dbReference type="Pfam" id="PF16344"/>
    </source>
</evidence>
<dbReference type="InterPro" id="IPR012373">
    <property type="entry name" value="Ferrdict_sens_TM"/>
</dbReference>
<dbReference type="PIRSF" id="PIRSF018266">
    <property type="entry name" value="FecR"/>
    <property type="match status" value="1"/>
</dbReference>
<dbReference type="EMBL" id="JACWMX010000006">
    <property type="protein sequence ID" value="MBD1394361.1"/>
    <property type="molecule type" value="Genomic_DNA"/>
</dbReference>
<evidence type="ECO:0000256" key="1">
    <source>
        <dbReference type="SAM" id="Phobius"/>
    </source>
</evidence>
<dbReference type="PANTHER" id="PTHR30273:SF2">
    <property type="entry name" value="PROTEIN FECR"/>
    <property type="match status" value="1"/>
</dbReference>
<dbReference type="InterPro" id="IPR032508">
    <property type="entry name" value="FecR_C"/>
</dbReference>
<evidence type="ECO:0000259" key="2">
    <source>
        <dbReference type="Pfam" id="PF04773"/>
    </source>
</evidence>
<reference evidence="4" key="1">
    <citation type="submission" date="2020-09" db="EMBL/GenBank/DDBJ databases">
        <title>Novel species of Mucilaginibacter isolated from a glacier on the Tibetan Plateau.</title>
        <authorList>
            <person name="Liu Q."/>
            <person name="Xin Y.-H."/>
        </authorList>
    </citation>
    <scope>NUCLEOTIDE SEQUENCE</scope>
    <source>
        <strain evidence="4">ZB1P21</strain>
    </source>
</reference>
<evidence type="ECO:0000313" key="5">
    <source>
        <dbReference type="Proteomes" id="UP000619078"/>
    </source>
</evidence>
<gene>
    <name evidence="4" type="ORF">IDJ76_14730</name>
</gene>
<keyword evidence="1" id="KW-1133">Transmembrane helix</keyword>
<feature type="transmembrane region" description="Helical" evidence="1">
    <location>
        <begin position="93"/>
        <end position="114"/>
    </location>
</feature>